<dbReference type="Proteomes" id="UP000198757">
    <property type="component" value="Unassembled WGS sequence"/>
</dbReference>
<evidence type="ECO:0000313" key="2">
    <source>
        <dbReference type="Proteomes" id="UP000198757"/>
    </source>
</evidence>
<sequence>MNNSLAGYHFLPYNYTILSLFIKYITLNPGGSHPAAGVANRGSRTMGKGAFGMGAAEVLNRMIKDRPAEVPGL</sequence>
<gene>
    <name evidence="1" type="ORF">SAMN04487894_1082</name>
</gene>
<dbReference type="EMBL" id="FMZO01000008">
    <property type="protein sequence ID" value="SDD31573.1"/>
    <property type="molecule type" value="Genomic_DNA"/>
</dbReference>
<accession>A0A1G6TR45</accession>
<evidence type="ECO:0000313" key="1">
    <source>
        <dbReference type="EMBL" id="SDD31573.1"/>
    </source>
</evidence>
<keyword evidence="2" id="KW-1185">Reference proteome</keyword>
<organism evidence="1 2">
    <name type="scientific">Niabella drilacis (strain DSM 25811 / CCM 8410 / CCUG 62505 / LMG 26954 / E90)</name>
    <dbReference type="NCBI Taxonomy" id="1285928"/>
    <lineage>
        <taxon>Bacteria</taxon>
        <taxon>Pseudomonadati</taxon>
        <taxon>Bacteroidota</taxon>
        <taxon>Chitinophagia</taxon>
        <taxon>Chitinophagales</taxon>
        <taxon>Chitinophagaceae</taxon>
        <taxon>Niabella</taxon>
    </lineage>
</organism>
<proteinExistence type="predicted"/>
<dbReference type="AlphaFoldDB" id="A0A1G6TR45"/>
<dbReference type="RefSeq" id="WP_090390853.1">
    <property type="nucleotide sequence ID" value="NZ_FMZO01000008.1"/>
</dbReference>
<name>A0A1G6TR45_NIADE</name>
<reference evidence="2" key="1">
    <citation type="submission" date="2016-10" db="EMBL/GenBank/DDBJ databases">
        <authorList>
            <person name="Varghese N."/>
            <person name="Submissions S."/>
        </authorList>
    </citation>
    <scope>NUCLEOTIDE SEQUENCE [LARGE SCALE GENOMIC DNA]</scope>
    <source>
        <strain evidence="2">DSM 25811 / CCM 8410 / LMG 26954 / E90</strain>
    </source>
</reference>
<protein>
    <submittedName>
        <fullName evidence="1">Uncharacterized protein</fullName>
    </submittedName>
</protein>